<accession>A0A5C4S1C3</accession>
<evidence type="ECO:0000313" key="2">
    <source>
        <dbReference type="EMBL" id="TNJ37286.1"/>
    </source>
</evidence>
<evidence type="ECO:0000313" key="3">
    <source>
        <dbReference type="Proteomes" id="UP000309544"/>
    </source>
</evidence>
<keyword evidence="1" id="KW-0472">Membrane</keyword>
<name>A0A5C4S1C3_PROVB</name>
<dbReference type="EMBL" id="VDCI01000002">
    <property type="protein sequence ID" value="TNJ37286.1"/>
    <property type="molecule type" value="Genomic_DNA"/>
</dbReference>
<evidence type="ECO:0000256" key="1">
    <source>
        <dbReference type="SAM" id="Phobius"/>
    </source>
</evidence>
<organism evidence="2 3">
    <name type="scientific">Prosthecochloris vibrioformis</name>
    <name type="common">Chlorobium vibrioforme</name>
    <dbReference type="NCBI Taxonomy" id="1098"/>
    <lineage>
        <taxon>Bacteria</taxon>
        <taxon>Pseudomonadati</taxon>
        <taxon>Chlorobiota</taxon>
        <taxon>Chlorobiia</taxon>
        <taxon>Chlorobiales</taxon>
        <taxon>Chlorobiaceae</taxon>
        <taxon>Prosthecochloris</taxon>
    </lineage>
</organism>
<dbReference type="RefSeq" id="WP_068866643.1">
    <property type="nucleotide sequence ID" value="NZ_VDCI01000002.1"/>
</dbReference>
<proteinExistence type="predicted"/>
<keyword evidence="3" id="KW-1185">Reference proteome</keyword>
<reference evidence="2 3" key="1">
    <citation type="submission" date="2019-05" db="EMBL/GenBank/DDBJ databases">
        <title>Draft Whole-Genome sequence of the green sulfur bacterium Prosthecochloris vibrioformis DSM 260.</title>
        <authorList>
            <person name="Meyer T.E."/>
            <person name="Kyndt J.A."/>
        </authorList>
    </citation>
    <scope>NUCLEOTIDE SEQUENCE [LARGE SCALE GENOMIC DNA]</scope>
    <source>
        <strain evidence="2 3">DSM 260</strain>
    </source>
</reference>
<sequence>MSNSPQRNLTPANWLKALLVSPGVLFTAGYLLVHGATNHYLDHKLKARIAEAVSLGSQSHYLISLSSLRAGFGLESLTLKELTLSTTNGKKDSISIEELRIPCKELCFMTFDHRVAAEITATVSRQIIAIDNPALQ</sequence>
<dbReference type="AlphaFoldDB" id="A0A5C4S1C3"/>
<feature type="transmembrane region" description="Helical" evidence="1">
    <location>
        <begin position="12"/>
        <end position="33"/>
    </location>
</feature>
<keyword evidence="1" id="KW-0812">Transmembrane</keyword>
<keyword evidence="1" id="KW-1133">Transmembrane helix</keyword>
<gene>
    <name evidence="2" type="ORF">FGF68_03440</name>
</gene>
<dbReference type="Proteomes" id="UP000309544">
    <property type="component" value="Unassembled WGS sequence"/>
</dbReference>
<comment type="caution">
    <text evidence="2">The sequence shown here is derived from an EMBL/GenBank/DDBJ whole genome shotgun (WGS) entry which is preliminary data.</text>
</comment>
<protein>
    <submittedName>
        <fullName evidence="2">Uncharacterized protein</fullName>
    </submittedName>
</protein>